<feature type="binding site" evidence="4">
    <location>
        <position position="185"/>
    </location>
    <ligand>
        <name>NAD(+)</name>
        <dbReference type="ChEBI" id="CHEBI:57540"/>
    </ligand>
</feature>
<dbReference type="InterPro" id="IPR042172">
    <property type="entry name" value="Adenosylhomocyst_ase-like_sf"/>
</dbReference>
<feature type="binding site" evidence="4">
    <location>
        <position position="125"/>
    </location>
    <ligand>
        <name>substrate</name>
    </ligand>
</feature>
<feature type="binding site" evidence="4">
    <location>
        <begin position="214"/>
        <end position="219"/>
    </location>
    <ligand>
        <name>NAD(+)</name>
        <dbReference type="ChEBI" id="CHEBI:57540"/>
    </ligand>
</feature>
<feature type="binding site" evidence="4">
    <location>
        <position position="180"/>
    </location>
    <ligand>
        <name>substrate</name>
    </ligand>
</feature>
<keyword evidence="4 6" id="KW-0378">Hydrolase</keyword>
<dbReference type="SUPFAM" id="SSF52283">
    <property type="entry name" value="Formate/glycerate dehydrogenase catalytic domain-like"/>
    <property type="match status" value="1"/>
</dbReference>
<comment type="cofactor">
    <cofactor evidence="4 5 6">
        <name>NAD(+)</name>
        <dbReference type="ChEBI" id="CHEBI:57540"/>
    </cofactor>
    <text evidence="4 5 6">Binds 1 NAD(+) per subunit.</text>
</comment>
<dbReference type="eggNOG" id="COG0499">
    <property type="taxonomic scope" value="Bacteria"/>
</dbReference>
<organism evidence="9 10">
    <name type="scientific">Acetomicrobium hydrogeniformans ATCC BAA-1850</name>
    <dbReference type="NCBI Taxonomy" id="592015"/>
    <lineage>
        <taxon>Bacteria</taxon>
        <taxon>Thermotogati</taxon>
        <taxon>Synergistota</taxon>
        <taxon>Synergistia</taxon>
        <taxon>Synergistales</taxon>
        <taxon>Acetomicrobiaceae</taxon>
        <taxon>Acetomicrobium</taxon>
    </lineage>
</organism>
<feature type="binding site" evidence="5">
    <location>
        <begin position="216"/>
        <end position="221"/>
    </location>
    <ligand>
        <name>NAD(+)</name>
        <dbReference type="ChEBI" id="CHEBI:57540"/>
    </ligand>
</feature>
<dbReference type="PROSITE" id="PS00739">
    <property type="entry name" value="ADOHCYASE_2"/>
    <property type="match status" value="1"/>
</dbReference>
<dbReference type="GO" id="GO:0005829">
    <property type="term" value="C:cytosol"/>
    <property type="evidence" value="ECO:0007669"/>
    <property type="project" value="TreeGrafter"/>
</dbReference>
<comment type="caution">
    <text evidence="9">The sequence shown here is derived from an EMBL/GenBank/DDBJ whole genome shotgun (WGS) entry which is preliminary data.</text>
</comment>
<dbReference type="HAMAP" id="MF_00563">
    <property type="entry name" value="AdoHcyase"/>
    <property type="match status" value="1"/>
</dbReference>
<dbReference type="GO" id="GO:0004013">
    <property type="term" value="F:adenosylhomocysteinase activity"/>
    <property type="evidence" value="ECO:0007669"/>
    <property type="project" value="UniProtKB-UniRule"/>
</dbReference>
<dbReference type="UniPathway" id="UPA00314">
    <property type="reaction ID" value="UER00076"/>
</dbReference>
<feature type="binding site" evidence="4">
    <location>
        <position position="272"/>
    </location>
    <ligand>
        <name>NAD(+)</name>
        <dbReference type="ChEBI" id="CHEBI:57540"/>
    </ligand>
</feature>
<dbReference type="CDD" id="cd00401">
    <property type="entry name" value="SAHH"/>
    <property type="match status" value="1"/>
</dbReference>
<dbReference type="Proteomes" id="UP000005273">
    <property type="component" value="Unassembled WGS sequence"/>
</dbReference>
<dbReference type="Pfam" id="PF00670">
    <property type="entry name" value="AdoHcyase_NAD"/>
    <property type="match status" value="1"/>
</dbReference>
<evidence type="ECO:0000256" key="1">
    <source>
        <dbReference type="ARBA" id="ARBA00007122"/>
    </source>
</evidence>
<dbReference type="Pfam" id="PF05221">
    <property type="entry name" value="AdoHcyase"/>
    <property type="match status" value="2"/>
</dbReference>
<comment type="pathway">
    <text evidence="4 6">Amino-acid biosynthesis; L-homocysteine biosynthesis; L-homocysteine from S-adenosyl-L-homocysteine: step 1/1.</text>
</comment>
<dbReference type="InterPro" id="IPR020082">
    <property type="entry name" value="S-Ado-L-homoCys_hydrolase_CS"/>
</dbReference>
<keyword evidence="2 4" id="KW-0554">One-carbon metabolism</keyword>
<dbReference type="PANTHER" id="PTHR23420:SF0">
    <property type="entry name" value="ADENOSYLHOMOCYSTEINASE"/>
    <property type="match status" value="1"/>
</dbReference>
<keyword evidence="10" id="KW-1185">Reference proteome</keyword>
<protein>
    <recommendedName>
        <fullName evidence="4">Adenosylhomocysteinase</fullName>
        <ecNumber evidence="4">3.13.2.1</ecNumber>
    </recommendedName>
    <alternativeName>
        <fullName evidence="4">S-adenosyl-L-homocysteine hydrolase</fullName>
        <shortName evidence="4">AdoHcyase</shortName>
    </alternativeName>
</protein>
<dbReference type="InterPro" id="IPR036291">
    <property type="entry name" value="NAD(P)-bd_dom_sf"/>
</dbReference>
<dbReference type="SMART" id="SM00996">
    <property type="entry name" value="AdoHcyase"/>
    <property type="match status" value="1"/>
</dbReference>
<evidence type="ECO:0000256" key="3">
    <source>
        <dbReference type="ARBA" id="ARBA00023027"/>
    </source>
</evidence>
<name>A0A0T5XCR2_9BACT</name>
<comment type="function">
    <text evidence="4">May play a key role in the regulation of the intracellular concentration of adenosylhomocysteine.</text>
</comment>
<feature type="binding site" evidence="4 5">
    <location>
        <begin position="151"/>
        <end position="153"/>
    </location>
    <ligand>
        <name>NAD(+)</name>
        <dbReference type="ChEBI" id="CHEBI:57540"/>
    </ligand>
</feature>
<evidence type="ECO:0000313" key="10">
    <source>
        <dbReference type="Proteomes" id="UP000005273"/>
    </source>
</evidence>
<feature type="binding site" evidence="4 5">
    <location>
        <position position="237"/>
    </location>
    <ligand>
        <name>NAD(+)</name>
        <dbReference type="ChEBI" id="CHEBI:57540"/>
    </ligand>
</feature>
<gene>
    <name evidence="4" type="primary">ahcY</name>
    <name evidence="9" type="ORF">HMPREF1705_03393</name>
</gene>
<feature type="domain" description="S-adenosyl-L-homocysteine hydrolase NAD binding" evidence="8">
    <location>
        <begin position="185"/>
        <end position="346"/>
    </location>
</feature>
<comment type="similarity">
    <text evidence="1 4 7">Belongs to the adenosylhomocysteinase family.</text>
</comment>
<dbReference type="EMBL" id="ACJX03000001">
    <property type="protein sequence ID" value="KRT36131.1"/>
    <property type="molecule type" value="Genomic_DNA"/>
</dbReference>
<dbReference type="Gene3D" id="3.40.50.1480">
    <property type="entry name" value="Adenosylhomocysteinase-like"/>
    <property type="match status" value="1"/>
</dbReference>
<dbReference type="SMART" id="SM00997">
    <property type="entry name" value="AdoHcyase_NAD"/>
    <property type="match status" value="1"/>
</dbReference>
<dbReference type="InterPro" id="IPR015878">
    <property type="entry name" value="Ado_hCys_hydrolase_NAD-bd"/>
</dbReference>
<dbReference type="GO" id="GO:0006730">
    <property type="term" value="P:one-carbon metabolic process"/>
    <property type="evidence" value="ECO:0007669"/>
    <property type="project" value="UniProtKB-UniRule"/>
</dbReference>
<keyword evidence="3 4" id="KW-0520">NAD</keyword>
<dbReference type="NCBIfam" id="TIGR00936">
    <property type="entry name" value="ahcY"/>
    <property type="match status" value="1"/>
</dbReference>
<dbReference type="PIRSF" id="PIRSF001109">
    <property type="entry name" value="Ad_hcy_hydrolase"/>
    <property type="match status" value="1"/>
</dbReference>
<evidence type="ECO:0000256" key="6">
    <source>
        <dbReference type="RuleBase" id="RU000548"/>
    </source>
</evidence>
<dbReference type="STRING" id="592015.HMPREF1705_03393"/>
<accession>A0A0T5XCR2</accession>
<dbReference type="InterPro" id="IPR000043">
    <property type="entry name" value="Adenosylhomocysteinase-like"/>
</dbReference>
<comment type="caution">
    <text evidence="4">Lacks conserved residue(s) required for the propagation of feature annotation.</text>
</comment>
<dbReference type="GO" id="GO:0071269">
    <property type="term" value="P:L-homocysteine biosynthetic process"/>
    <property type="evidence" value="ECO:0007669"/>
    <property type="project" value="UniProtKB-UniRule"/>
</dbReference>
<comment type="catalytic activity">
    <reaction evidence="4 6">
        <text>S-adenosyl-L-homocysteine + H2O = L-homocysteine + adenosine</text>
        <dbReference type="Rhea" id="RHEA:21708"/>
        <dbReference type="ChEBI" id="CHEBI:15377"/>
        <dbReference type="ChEBI" id="CHEBI:16335"/>
        <dbReference type="ChEBI" id="CHEBI:57856"/>
        <dbReference type="ChEBI" id="CHEBI:58199"/>
        <dbReference type="EC" id="3.13.2.1"/>
    </reaction>
</comment>
<reference evidence="10" key="1">
    <citation type="submission" date="2012-09" db="EMBL/GenBank/DDBJ databases">
        <authorList>
            <person name="Weinstock G."/>
            <person name="Sodergren E."/>
            <person name="Clifton S."/>
            <person name="Fulton L."/>
            <person name="Fulton B."/>
            <person name="Courtney L."/>
            <person name="Fronick C."/>
            <person name="Harrison M."/>
            <person name="Strong C."/>
            <person name="Farmer C."/>
            <person name="Delehaunty K."/>
            <person name="Markovic C."/>
            <person name="Hall O."/>
            <person name="Minx P."/>
            <person name="Tomlinson C."/>
            <person name="Mitreva M."/>
            <person name="Nelson J."/>
            <person name="Hou S."/>
            <person name="Wollam A."/>
            <person name="Pepin K.H."/>
            <person name="Johnson M."/>
            <person name="Bhonagiri V."/>
            <person name="Nash W.E."/>
            <person name="Suruliraj S."/>
            <person name="Warren W."/>
            <person name="Chinwalla A."/>
            <person name="Mardis E.R."/>
            <person name="Wilson R.K."/>
        </authorList>
    </citation>
    <scope>NUCLEOTIDE SEQUENCE [LARGE SCALE GENOMIC DNA]</scope>
    <source>
        <strain evidence="10">OS1</strain>
    </source>
</reference>
<dbReference type="EC" id="3.13.2.1" evidence="4"/>
<evidence type="ECO:0000313" key="9">
    <source>
        <dbReference type="EMBL" id="KRT36131.1"/>
    </source>
</evidence>
<evidence type="ECO:0000256" key="7">
    <source>
        <dbReference type="RuleBase" id="RU004166"/>
    </source>
</evidence>
<dbReference type="AlphaFoldDB" id="A0A0T5XCR2"/>
<evidence type="ECO:0000259" key="8">
    <source>
        <dbReference type="SMART" id="SM00997"/>
    </source>
</evidence>
<dbReference type="SUPFAM" id="SSF51735">
    <property type="entry name" value="NAD(P)-binding Rossmann-fold domains"/>
    <property type="match status" value="1"/>
</dbReference>
<comment type="subcellular location">
    <subcellularLocation>
        <location evidence="4">Cytoplasm</location>
    </subcellularLocation>
</comment>
<dbReference type="GO" id="GO:0033353">
    <property type="term" value="P:S-adenosylmethionine cycle"/>
    <property type="evidence" value="ECO:0007669"/>
    <property type="project" value="TreeGrafter"/>
</dbReference>
<feature type="binding site" evidence="4 5">
    <location>
        <position position="340"/>
    </location>
    <ligand>
        <name>NAD(+)</name>
        <dbReference type="ChEBI" id="CHEBI:57540"/>
    </ligand>
</feature>
<evidence type="ECO:0000256" key="4">
    <source>
        <dbReference type="HAMAP-Rule" id="MF_00563"/>
    </source>
</evidence>
<dbReference type="PANTHER" id="PTHR23420">
    <property type="entry name" value="ADENOSYLHOMOCYSTEINASE"/>
    <property type="match status" value="1"/>
</dbReference>
<dbReference type="OrthoDB" id="9802717at2"/>
<evidence type="ECO:0000256" key="5">
    <source>
        <dbReference type="PIRSR" id="PIRSR001109-2"/>
    </source>
</evidence>
<dbReference type="NCBIfam" id="NF004005">
    <property type="entry name" value="PRK05476.2-3"/>
    <property type="match status" value="1"/>
</dbReference>
<dbReference type="RefSeq" id="WP_057940941.1">
    <property type="nucleotide sequence ID" value="NZ_ACJX03000001.1"/>
</dbReference>
<proteinExistence type="inferred from homology"/>
<feature type="binding site" evidence="5">
    <location>
        <position position="347"/>
    </location>
    <ligand>
        <name>NAD(+)</name>
        <dbReference type="ChEBI" id="CHEBI:57540"/>
    </ligand>
</feature>
<feature type="binding site" evidence="4 5">
    <location>
        <begin position="293"/>
        <end position="295"/>
    </location>
    <ligand>
        <name>NAD(+)</name>
        <dbReference type="ChEBI" id="CHEBI:57540"/>
    </ligand>
</feature>
<dbReference type="Gene3D" id="3.40.50.720">
    <property type="entry name" value="NAD(P)-binding Rossmann-like Domain"/>
    <property type="match status" value="1"/>
</dbReference>
<feature type="binding site" evidence="4">
    <location>
        <position position="184"/>
    </location>
    <ligand>
        <name>substrate</name>
    </ligand>
</feature>
<keyword evidence="4" id="KW-0963">Cytoplasm</keyword>
<evidence type="ECO:0000256" key="2">
    <source>
        <dbReference type="ARBA" id="ARBA00022563"/>
    </source>
</evidence>
<feature type="binding site" evidence="4">
    <location>
        <position position="150"/>
    </location>
    <ligand>
        <name>substrate</name>
    </ligand>
</feature>
<sequence length="414" mass="45250">MEEYRIANPALADQGKIKIAWAWSFMPVLKLLQEKFKPERSLNGVKIAACLHLEAKTACLLRALKALGAEVMAAGSNPLSTQDDICAALVANGIRVYSWHGMTMDEYYGNLHALLAWSPQILIDDGGDLVTLIHKERSDLLPYIKGGCEETTTGIKRLKAMSNEGILAFPMLAVNDALSKHLFDNRYGTGQSVWDAICRLTNMLIAGKEVVVCGYGWCGRGVASRASGLGAQVTIVESDPHRALEAYMDGFNVTDMATAARTGDIFVTTTGNINVIRKEHFALMKNGAILANAGHFDVEISCIDLSEIAAKKSVTRPGVTTYTTHDGRSLHLLVEGRLVNLAGGDGHPIEIMDLSFALQLLSVLYIHENDLEPGLYPVPYEIDRAVASYKLEALGIKLEGMTPEQEQYLGRWEE</sequence>